<comment type="caution">
    <text evidence="8">The sequence shown here is derived from an EMBL/GenBank/DDBJ whole genome shotgun (WGS) entry which is preliminary data.</text>
</comment>
<evidence type="ECO:0000313" key="9">
    <source>
        <dbReference type="Proteomes" id="UP000256326"/>
    </source>
</evidence>
<feature type="transmembrane region" description="Helical" evidence="7">
    <location>
        <begin position="55"/>
        <end position="74"/>
    </location>
</feature>
<comment type="similarity">
    <text evidence="2">Belongs to the DoxX family.</text>
</comment>
<dbReference type="EMBL" id="QNUG01000014">
    <property type="protein sequence ID" value="REC70751.1"/>
    <property type="molecule type" value="Genomic_DNA"/>
</dbReference>
<dbReference type="RefSeq" id="WP_116034550.1">
    <property type="nucleotide sequence ID" value="NZ_JBHLVV010000023.1"/>
</dbReference>
<dbReference type="Proteomes" id="UP000256326">
    <property type="component" value="Unassembled WGS sequence"/>
</dbReference>
<accession>A0A3D9CYL4</accession>
<dbReference type="PANTHER" id="PTHR33452">
    <property type="entry name" value="OXIDOREDUCTASE CATD-RELATED"/>
    <property type="match status" value="1"/>
</dbReference>
<gene>
    <name evidence="8" type="ORF">DRF58_08290</name>
</gene>
<evidence type="ECO:0000256" key="3">
    <source>
        <dbReference type="ARBA" id="ARBA00022475"/>
    </source>
</evidence>
<dbReference type="PANTHER" id="PTHR33452:SF7">
    <property type="entry name" value="DOXX FAMILY PROTEIN"/>
    <property type="match status" value="1"/>
</dbReference>
<evidence type="ECO:0000256" key="4">
    <source>
        <dbReference type="ARBA" id="ARBA00022692"/>
    </source>
</evidence>
<evidence type="ECO:0000256" key="1">
    <source>
        <dbReference type="ARBA" id="ARBA00004651"/>
    </source>
</evidence>
<dbReference type="GO" id="GO:0005886">
    <property type="term" value="C:plasma membrane"/>
    <property type="evidence" value="ECO:0007669"/>
    <property type="project" value="UniProtKB-SubCell"/>
</dbReference>
<evidence type="ECO:0000256" key="7">
    <source>
        <dbReference type="SAM" id="Phobius"/>
    </source>
</evidence>
<dbReference type="Pfam" id="PF07681">
    <property type="entry name" value="DoxX"/>
    <property type="match status" value="1"/>
</dbReference>
<comment type="subcellular location">
    <subcellularLocation>
        <location evidence="1">Cell membrane</location>
        <topology evidence="1">Multi-pass membrane protein</topology>
    </subcellularLocation>
</comment>
<organism evidence="8 9">
    <name type="scientific">Epilithonimonas hispanica</name>
    <dbReference type="NCBI Taxonomy" id="358687"/>
    <lineage>
        <taxon>Bacteria</taxon>
        <taxon>Pseudomonadati</taxon>
        <taxon>Bacteroidota</taxon>
        <taxon>Flavobacteriia</taxon>
        <taxon>Flavobacteriales</taxon>
        <taxon>Weeksellaceae</taxon>
        <taxon>Chryseobacterium group</taxon>
        <taxon>Epilithonimonas</taxon>
    </lineage>
</organism>
<keyword evidence="5 7" id="KW-1133">Transmembrane helix</keyword>
<sequence length="145" mass="16231">MLKKLELLLNKLQDVPLLAIRLALAYGFYEPAMKKLQDIHAIGDWFASLNIPAPYFQAYLATGTEILGVILLTLGLFTRIISFPLIITMIVAIVTVHWENGFSSGDNGFEIPLYYIIMLITLICFGSGRISLDHLLFRKNAKASD</sequence>
<evidence type="ECO:0000256" key="2">
    <source>
        <dbReference type="ARBA" id="ARBA00006679"/>
    </source>
</evidence>
<feature type="transmembrane region" description="Helical" evidence="7">
    <location>
        <begin position="81"/>
        <end position="98"/>
    </location>
</feature>
<protein>
    <submittedName>
        <fullName evidence="8">DoxX family protein</fullName>
    </submittedName>
</protein>
<dbReference type="InterPro" id="IPR051907">
    <property type="entry name" value="DoxX-like_oxidoreductase"/>
</dbReference>
<evidence type="ECO:0000313" key="8">
    <source>
        <dbReference type="EMBL" id="REC70751.1"/>
    </source>
</evidence>
<keyword evidence="3" id="KW-1003">Cell membrane</keyword>
<evidence type="ECO:0000256" key="6">
    <source>
        <dbReference type="ARBA" id="ARBA00023136"/>
    </source>
</evidence>
<dbReference type="AlphaFoldDB" id="A0A3D9CYL4"/>
<keyword evidence="9" id="KW-1185">Reference proteome</keyword>
<feature type="transmembrane region" description="Helical" evidence="7">
    <location>
        <begin position="113"/>
        <end position="132"/>
    </location>
</feature>
<keyword evidence="4 7" id="KW-0812">Transmembrane</keyword>
<dbReference type="OrthoDB" id="1122432at2"/>
<evidence type="ECO:0000256" key="5">
    <source>
        <dbReference type="ARBA" id="ARBA00022989"/>
    </source>
</evidence>
<proteinExistence type="inferred from homology"/>
<keyword evidence="6 7" id="KW-0472">Membrane</keyword>
<reference evidence="8 9" key="1">
    <citation type="journal article" date="2006" name="Int. J. Syst. Evol. Microbiol.">
        <title>Chryseobacterium hispanicum sp. nov., isolated from the drinking water distribution system of Sevilla, Spain.</title>
        <authorList>
            <person name="Gallego V."/>
            <person name="Garcia M.T."/>
            <person name="Ventosa A."/>
        </authorList>
    </citation>
    <scope>NUCLEOTIDE SEQUENCE [LARGE SCALE GENOMIC DNA]</scope>
    <source>
        <strain evidence="8 9">KCTC 22104</strain>
    </source>
</reference>
<dbReference type="InterPro" id="IPR032808">
    <property type="entry name" value="DoxX"/>
</dbReference>
<name>A0A3D9CYL4_9FLAO</name>